<reference evidence="2" key="1">
    <citation type="journal article" date="2014" name="Nat. Genet.">
        <title>Genome of the human hookworm Necator americanus.</title>
        <authorList>
            <person name="Tang Y.T."/>
            <person name="Gao X."/>
            <person name="Rosa B.A."/>
            <person name="Abubucker S."/>
            <person name="Hallsworth-Pepin K."/>
            <person name="Martin J."/>
            <person name="Tyagi R."/>
            <person name="Heizer E."/>
            <person name="Zhang X."/>
            <person name="Bhonagiri-Palsikar V."/>
            <person name="Minx P."/>
            <person name="Warren W.C."/>
            <person name="Wang Q."/>
            <person name="Zhan B."/>
            <person name="Hotez P.J."/>
            <person name="Sternberg P.W."/>
            <person name="Dougall A."/>
            <person name="Gaze S.T."/>
            <person name="Mulvenna J."/>
            <person name="Sotillo J."/>
            <person name="Ranganathan S."/>
            <person name="Rabelo E.M."/>
            <person name="Wilson R.K."/>
            <person name="Felgner P.L."/>
            <person name="Bethony J."/>
            <person name="Hawdon J.M."/>
            <person name="Gasser R.B."/>
            <person name="Loukas A."/>
            <person name="Mitreva M."/>
        </authorList>
    </citation>
    <scope>NUCLEOTIDE SEQUENCE [LARGE SCALE GENOMIC DNA]</scope>
</reference>
<organism evidence="1 2">
    <name type="scientific">Necator americanus</name>
    <name type="common">Human hookworm</name>
    <dbReference type="NCBI Taxonomy" id="51031"/>
    <lineage>
        <taxon>Eukaryota</taxon>
        <taxon>Metazoa</taxon>
        <taxon>Ecdysozoa</taxon>
        <taxon>Nematoda</taxon>
        <taxon>Chromadorea</taxon>
        <taxon>Rhabditida</taxon>
        <taxon>Rhabditina</taxon>
        <taxon>Rhabditomorpha</taxon>
        <taxon>Strongyloidea</taxon>
        <taxon>Ancylostomatidae</taxon>
        <taxon>Bunostominae</taxon>
        <taxon>Necator</taxon>
    </lineage>
</organism>
<dbReference type="EMBL" id="KI660229">
    <property type="protein sequence ID" value="ETN76411.1"/>
    <property type="molecule type" value="Genomic_DNA"/>
</dbReference>
<dbReference type="KEGG" id="nai:NECAME_11692"/>
<accession>W2T5E8</accession>
<evidence type="ECO:0000313" key="1">
    <source>
        <dbReference type="EMBL" id="ETN76411.1"/>
    </source>
</evidence>
<dbReference type="Proteomes" id="UP000053676">
    <property type="component" value="Unassembled WGS sequence"/>
</dbReference>
<gene>
    <name evidence="1" type="ORF">NECAME_11692</name>
</gene>
<keyword evidence="2" id="KW-1185">Reference proteome</keyword>
<evidence type="ECO:0000313" key="2">
    <source>
        <dbReference type="Proteomes" id="UP000053676"/>
    </source>
</evidence>
<proteinExistence type="predicted"/>
<name>W2T5E8_NECAM</name>
<sequence>MYIEKYQGMSFIPFCIPADEALDALLVEQLHMHNIVTLVGVPKPTRPKTQWFCIVDEQKHSPGKNSDPEESFSSVAPSMDSYSRVFAIAFRTHFLTALTWAVLHINK</sequence>
<dbReference type="AlphaFoldDB" id="W2T5E8"/>
<protein>
    <submittedName>
        <fullName evidence="1">Uncharacterized protein</fullName>
    </submittedName>
</protein>